<name>A0A0W0SWI8_9GAMM</name>
<dbReference type="SUPFAM" id="SSF117130">
    <property type="entry name" value="CsrA-like"/>
    <property type="match status" value="1"/>
</dbReference>
<proteinExistence type="predicted"/>
<evidence type="ECO:0000313" key="2">
    <source>
        <dbReference type="Proteomes" id="UP000054736"/>
    </source>
</evidence>
<dbReference type="STRING" id="1212489.Ldro_1284"/>
<dbReference type="GO" id="GO:0003723">
    <property type="term" value="F:RNA binding"/>
    <property type="evidence" value="ECO:0007669"/>
    <property type="project" value="InterPro"/>
</dbReference>
<organism evidence="1 2">
    <name type="scientific">Legionella drozanskii LLAP-1</name>
    <dbReference type="NCBI Taxonomy" id="1212489"/>
    <lineage>
        <taxon>Bacteria</taxon>
        <taxon>Pseudomonadati</taxon>
        <taxon>Pseudomonadota</taxon>
        <taxon>Gammaproteobacteria</taxon>
        <taxon>Legionellales</taxon>
        <taxon>Legionellaceae</taxon>
        <taxon>Legionella</taxon>
    </lineage>
</organism>
<dbReference type="RefSeq" id="WP_162263970.1">
    <property type="nucleotide sequence ID" value="NZ_CAAAIU010000018.1"/>
</dbReference>
<accession>A0A0W0SWI8</accession>
<protein>
    <submittedName>
        <fullName evidence="1">Uncharacterized protein</fullName>
    </submittedName>
</protein>
<dbReference type="GO" id="GO:0006402">
    <property type="term" value="P:mRNA catabolic process"/>
    <property type="evidence" value="ECO:0007669"/>
    <property type="project" value="InterPro"/>
</dbReference>
<evidence type="ECO:0000313" key="1">
    <source>
        <dbReference type="EMBL" id="KTC87665.1"/>
    </source>
</evidence>
<dbReference type="EMBL" id="LNXY01000020">
    <property type="protein sequence ID" value="KTC87665.1"/>
    <property type="molecule type" value="Genomic_DNA"/>
</dbReference>
<dbReference type="Proteomes" id="UP000054736">
    <property type="component" value="Unassembled WGS sequence"/>
</dbReference>
<reference evidence="1 2" key="1">
    <citation type="submission" date="2015-11" db="EMBL/GenBank/DDBJ databases">
        <title>Genomic analysis of 38 Legionella species identifies large and diverse effector repertoires.</title>
        <authorList>
            <person name="Burstein D."/>
            <person name="Amaro F."/>
            <person name="Zusman T."/>
            <person name="Lifshitz Z."/>
            <person name="Cohen O."/>
            <person name="Gilbert J.A."/>
            <person name="Pupko T."/>
            <person name="Shuman H.A."/>
            <person name="Segal G."/>
        </authorList>
    </citation>
    <scope>NUCLEOTIDE SEQUENCE [LARGE SCALE GENOMIC DNA]</scope>
    <source>
        <strain evidence="1 2">ATCC 700990</strain>
    </source>
</reference>
<dbReference type="GO" id="GO:0006109">
    <property type="term" value="P:regulation of carbohydrate metabolic process"/>
    <property type="evidence" value="ECO:0007669"/>
    <property type="project" value="InterPro"/>
</dbReference>
<dbReference type="PATRIC" id="fig|1212489.4.peg.1353"/>
<sequence length="71" mass="7982">MTNKKGGDKQIENKKGAPTKVVTEIDRRIGQSLIINQEIEIMLCGMHEDLVRFGIECSENSVIQLDLNPIE</sequence>
<dbReference type="InterPro" id="IPR036107">
    <property type="entry name" value="CsrA_sf"/>
</dbReference>
<gene>
    <name evidence="1" type="ORF">Ldro_1284</name>
</gene>
<comment type="caution">
    <text evidence="1">The sequence shown here is derived from an EMBL/GenBank/DDBJ whole genome shotgun (WGS) entry which is preliminary data.</text>
</comment>
<dbReference type="Gene3D" id="2.60.40.4380">
    <property type="entry name" value="Translational regulator CsrA"/>
    <property type="match status" value="1"/>
</dbReference>
<keyword evidence="2" id="KW-1185">Reference proteome</keyword>
<dbReference type="AlphaFoldDB" id="A0A0W0SWI8"/>